<dbReference type="PANTHER" id="PTHR46910">
    <property type="entry name" value="TRANSCRIPTION FACTOR PDR1"/>
    <property type="match status" value="1"/>
</dbReference>
<feature type="non-terminal residue" evidence="5">
    <location>
        <position position="1"/>
    </location>
</feature>
<accession>A0A8H6J4L9</accession>
<sequence length="649" mass="71844">TKCDRESPCSSCVAAGLSCRISHRSSERRQRVLISPRYDEAMENVDRSLREVSQAVQKLLQINEKSQGPSPRDSPGSFISSHPSNMSVMSEGYRGDSSFKAHVHRVTDGLRDAASNLELSMGDPTFAATTQAIDETADSEEGSPSSAGTRSSPSPVRVQYPELEGRSLPPVDKVLKLLRLAQTERQRFFVDCPVVDEQDFTAFCQKVYFAVSEYSILSWAIVNTGLFFLFLGLKERFHAQVGVTFADIQGYSQLLRDNIDAAMQSLRLCNDPSMEACQALSLLYTFCNKSGRTALAWQMISAASRMCIDLGWHRLPKDGPEISKERQVFWHIFIHEKGMAFTLGRSPSIHPYDVSTPRPSFPNDFVPGVPADLYAGYVEYALIIGDMHIQLFSAAALQQPQQARIEAAKSFATRILQANEDFKKTLQDDLPENEIYHAPVLLFDIMMYSLVAIAYRIVPCEEPSPNPLQCNIVCIDAARKALAAMVQAFEAWGRENQTSWTMLLNMMFSMIPFATFVVLAGNTIVTSSAEDLALLGTAVDAIEPTTPASPPLRKLFDVCKTFHQLASFAVARQTVLSGNPPTILTAGAGYDQEIGEFPLPLRDLDDGSYDHIMAPRDWDIVMNEFELGTGAGAMASFVEPYMPFDGRLN</sequence>
<dbReference type="Pfam" id="PF04082">
    <property type="entry name" value="Fungal_trans"/>
    <property type="match status" value="1"/>
</dbReference>
<dbReference type="SMART" id="SM00906">
    <property type="entry name" value="Fungal_trans"/>
    <property type="match status" value="1"/>
</dbReference>
<evidence type="ECO:0000256" key="3">
    <source>
        <dbReference type="SAM" id="MobiDB-lite"/>
    </source>
</evidence>
<keyword evidence="6" id="KW-1185">Reference proteome</keyword>
<dbReference type="InterPro" id="IPR001138">
    <property type="entry name" value="Zn2Cys6_DnaBD"/>
</dbReference>
<reference evidence="5 6" key="1">
    <citation type="journal article" date="2020" name="Phytopathology">
        <title>Genome Sequence Resources of Colletotrichum truncatum, C. plurivorum, C. musicola, and C. sojae: Four Species Pathogenic to Soybean (Glycine max).</title>
        <authorList>
            <person name="Rogerio F."/>
            <person name="Boufleur T.R."/>
            <person name="Ciampi-Guillardi M."/>
            <person name="Sukno S.A."/>
            <person name="Thon M.R."/>
            <person name="Massola Junior N.S."/>
            <person name="Baroncelli R."/>
        </authorList>
    </citation>
    <scope>NUCLEOTIDE SEQUENCE [LARGE SCALE GENOMIC DNA]</scope>
    <source>
        <strain evidence="5 6">LFN0009</strain>
    </source>
</reference>
<feature type="domain" description="Xylanolytic transcriptional activator regulatory" evidence="4">
    <location>
        <begin position="296"/>
        <end position="365"/>
    </location>
</feature>
<dbReference type="GO" id="GO:0006351">
    <property type="term" value="P:DNA-templated transcription"/>
    <property type="evidence" value="ECO:0007669"/>
    <property type="project" value="InterPro"/>
</dbReference>
<protein>
    <submittedName>
        <fullName evidence="5">C6 transcription factor</fullName>
    </submittedName>
</protein>
<dbReference type="Proteomes" id="UP000652219">
    <property type="component" value="Unassembled WGS sequence"/>
</dbReference>
<dbReference type="InterPro" id="IPR050987">
    <property type="entry name" value="AtrR-like"/>
</dbReference>
<keyword evidence="1" id="KW-0479">Metal-binding</keyword>
<dbReference type="Gene3D" id="4.10.240.10">
    <property type="entry name" value="Zn(2)-C6 fungal-type DNA-binding domain"/>
    <property type="match status" value="1"/>
</dbReference>
<dbReference type="EMBL" id="WIGN01000170">
    <property type="protein sequence ID" value="KAF6805926.1"/>
    <property type="molecule type" value="Genomic_DNA"/>
</dbReference>
<keyword evidence="2" id="KW-0539">Nucleus</keyword>
<proteinExistence type="predicted"/>
<dbReference type="CDD" id="cd12148">
    <property type="entry name" value="fungal_TF_MHR"/>
    <property type="match status" value="1"/>
</dbReference>
<dbReference type="GO" id="GO:0008270">
    <property type="term" value="F:zinc ion binding"/>
    <property type="evidence" value="ECO:0007669"/>
    <property type="project" value="InterPro"/>
</dbReference>
<evidence type="ECO:0000313" key="5">
    <source>
        <dbReference type="EMBL" id="KAF6805926.1"/>
    </source>
</evidence>
<gene>
    <name evidence="5" type="ORF">CSOJ01_09149</name>
</gene>
<feature type="compositionally biased region" description="Low complexity" evidence="3">
    <location>
        <begin position="143"/>
        <end position="155"/>
    </location>
</feature>
<evidence type="ECO:0000259" key="4">
    <source>
        <dbReference type="SMART" id="SM00906"/>
    </source>
</evidence>
<dbReference type="InterPro" id="IPR007219">
    <property type="entry name" value="XnlR_reg_dom"/>
</dbReference>
<feature type="region of interest" description="Disordered" evidence="3">
    <location>
        <begin position="63"/>
        <end position="93"/>
    </location>
</feature>
<feature type="region of interest" description="Disordered" evidence="3">
    <location>
        <begin position="135"/>
        <end position="157"/>
    </location>
</feature>
<name>A0A8H6J4L9_9PEZI</name>
<organism evidence="5 6">
    <name type="scientific">Colletotrichum sojae</name>
    <dbReference type="NCBI Taxonomy" id="2175907"/>
    <lineage>
        <taxon>Eukaryota</taxon>
        <taxon>Fungi</taxon>
        <taxon>Dikarya</taxon>
        <taxon>Ascomycota</taxon>
        <taxon>Pezizomycotina</taxon>
        <taxon>Sordariomycetes</taxon>
        <taxon>Hypocreomycetidae</taxon>
        <taxon>Glomerellales</taxon>
        <taxon>Glomerellaceae</taxon>
        <taxon>Colletotrichum</taxon>
        <taxon>Colletotrichum orchidearum species complex</taxon>
    </lineage>
</organism>
<comment type="caution">
    <text evidence="5">The sequence shown here is derived from an EMBL/GenBank/DDBJ whole genome shotgun (WGS) entry which is preliminary data.</text>
</comment>
<evidence type="ECO:0000256" key="2">
    <source>
        <dbReference type="ARBA" id="ARBA00023242"/>
    </source>
</evidence>
<dbReference type="GO" id="GO:0000981">
    <property type="term" value="F:DNA-binding transcription factor activity, RNA polymerase II-specific"/>
    <property type="evidence" value="ECO:0007669"/>
    <property type="project" value="InterPro"/>
</dbReference>
<evidence type="ECO:0000256" key="1">
    <source>
        <dbReference type="ARBA" id="ARBA00022723"/>
    </source>
</evidence>
<dbReference type="AlphaFoldDB" id="A0A8H6J4L9"/>
<evidence type="ECO:0000313" key="6">
    <source>
        <dbReference type="Proteomes" id="UP000652219"/>
    </source>
</evidence>
<dbReference type="Pfam" id="PF00172">
    <property type="entry name" value="Zn_clus"/>
    <property type="match status" value="1"/>
</dbReference>
<feature type="compositionally biased region" description="Polar residues" evidence="3">
    <location>
        <begin position="77"/>
        <end position="88"/>
    </location>
</feature>
<dbReference type="GO" id="GO:0003677">
    <property type="term" value="F:DNA binding"/>
    <property type="evidence" value="ECO:0007669"/>
    <property type="project" value="InterPro"/>
</dbReference>
<dbReference type="PANTHER" id="PTHR46910:SF5">
    <property type="entry name" value="ZN(II)2CYS6 TRANSCRIPTION FACTOR (EUROFUNG)"/>
    <property type="match status" value="1"/>
</dbReference>
<dbReference type="InterPro" id="IPR036864">
    <property type="entry name" value="Zn2-C6_fun-type_DNA-bd_sf"/>
</dbReference>